<dbReference type="SMART" id="SM00028">
    <property type="entry name" value="TPR"/>
    <property type="match status" value="4"/>
</dbReference>
<evidence type="ECO:0000256" key="1">
    <source>
        <dbReference type="ARBA" id="ARBA00004496"/>
    </source>
</evidence>
<comment type="similarity">
    <text evidence="5">Belongs to the Rap family.</text>
</comment>
<dbReference type="InterPro" id="IPR011717">
    <property type="entry name" value="TPR-4"/>
</dbReference>
<dbReference type="InterPro" id="IPR019734">
    <property type="entry name" value="TPR_rpt"/>
</dbReference>
<dbReference type="PANTHER" id="PTHR46630">
    <property type="entry name" value="TETRATRICOPEPTIDE REPEAT PROTEIN 29"/>
    <property type="match status" value="1"/>
</dbReference>
<name>A0A8J7FMM0_9NEIS</name>
<dbReference type="EMBL" id="JADFUA010000003">
    <property type="protein sequence ID" value="MBE9608969.1"/>
    <property type="molecule type" value="Genomic_DNA"/>
</dbReference>
<dbReference type="Pfam" id="PF13424">
    <property type="entry name" value="TPR_12"/>
    <property type="match status" value="1"/>
</dbReference>
<gene>
    <name evidence="6" type="ORF">INR99_06390</name>
</gene>
<evidence type="ECO:0000256" key="2">
    <source>
        <dbReference type="ARBA" id="ARBA00022490"/>
    </source>
</evidence>
<dbReference type="InterPro" id="IPR011990">
    <property type="entry name" value="TPR-like_helical_dom_sf"/>
</dbReference>
<evidence type="ECO:0000313" key="7">
    <source>
        <dbReference type="Proteomes" id="UP000604481"/>
    </source>
</evidence>
<dbReference type="Proteomes" id="UP000604481">
    <property type="component" value="Unassembled WGS sequence"/>
</dbReference>
<dbReference type="SUPFAM" id="SSF48452">
    <property type="entry name" value="TPR-like"/>
    <property type="match status" value="2"/>
</dbReference>
<sequence>MSTLAALNHQLAQARQLTRSNCVEALNQATQAEQLATTLALPSARAKALCCMANAYWLLGDTDRSRQKLAEVQRIALGSDIGHSEGEAALITARNHYTLGEYPQARDFWQRCLTMPDAAIRTEDRILALIGLGQLFFAHEQFQTALAYHQRAEELAASSDDYHLQSGIMINIAADLVQLDRLEDARAVLKDALPLVRADRNVEYEAEIYTHLGHIQLLQGEHDKARMTLLVALKINRLHLKPWSEATNQHLLARCYLQAGDLQHARELLDVSRQLATTLGVQHLQLNILDTQIELHERAQDMNSLPSLREQRNALRSALLRPHLDDMLSTMELRFDAC</sequence>
<dbReference type="PANTHER" id="PTHR46630:SF1">
    <property type="entry name" value="TETRATRICOPEPTIDE REPEAT PROTEIN 29"/>
    <property type="match status" value="1"/>
</dbReference>
<dbReference type="GO" id="GO:0042802">
    <property type="term" value="F:identical protein binding"/>
    <property type="evidence" value="ECO:0007669"/>
    <property type="project" value="InterPro"/>
</dbReference>
<dbReference type="InterPro" id="IPR051476">
    <property type="entry name" value="Bac_ResReg_Asp_Phosphatase"/>
</dbReference>
<organism evidence="6 7">
    <name type="scientific">Chitinilyticum piscinae</name>
    <dbReference type="NCBI Taxonomy" id="2866724"/>
    <lineage>
        <taxon>Bacteria</taxon>
        <taxon>Pseudomonadati</taxon>
        <taxon>Pseudomonadota</taxon>
        <taxon>Betaproteobacteria</taxon>
        <taxon>Neisseriales</taxon>
        <taxon>Chitinibacteraceae</taxon>
        <taxon>Chitinilyticum</taxon>
    </lineage>
</organism>
<keyword evidence="3" id="KW-0677">Repeat</keyword>
<accession>A0A8J7FMM0</accession>
<reference evidence="6 7" key="1">
    <citation type="submission" date="2020-10" db="EMBL/GenBank/DDBJ databases">
        <title>The genome sequence of Chitinilyticum litopenaei 4Y14.</title>
        <authorList>
            <person name="Liu Y."/>
        </authorList>
    </citation>
    <scope>NUCLEOTIDE SEQUENCE [LARGE SCALE GENOMIC DNA]</scope>
    <source>
        <strain evidence="6 7">4Y14</strain>
    </source>
</reference>
<evidence type="ECO:0000256" key="3">
    <source>
        <dbReference type="ARBA" id="ARBA00022737"/>
    </source>
</evidence>
<evidence type="ECO:0000313" key="6">
    <source>
        <dbReference type="EMBL" id="MBE9608969.1"/>
    </source>
</evidence>
<dbReference type="Pfam" id="PF07721">
    <property type="entry name" value="TPR_4"/>
    <property type="match status" value="2"/>
</dbReference>
<protein>
    <submittedName>
        <fullName evidence="6">Tetratricopeptide repeat protein</fullName>
    </submittedName>
</protein>
<proteinExistence type="inferred from homology"/>
<evidence type="ECO:0000256" key="5">
    <source>
        <dbReference type="ARBA" id="ARBA00038253"/>
    </source>
</evidence>
<keyword evidence="4" id="KW-0802">TPR repeat</keyword>
<dbReference type="RefSeq" id="WP_194115492.1">
    <property type="nucleotide sequence ID" value="NZ_JADFUA010000003.1"/>
</dbReference>
<comment type="subcellular location">
    <subcellularLocation>
        <location evidence="1">Cytoplasm</location>
    </subcellularLocation>
</comment>
<comment type="caution">
    <text evidence="6">The sequence shown here is derived from an EMBL/GenBank/DDBJ whole genome shotgun (WGS) entry which is preliminary data.</text>
</comment>
<dbReference type="AlphaFoldDB" id="A0A8J7FMM0"/>
<evidence type="ECO:0000256" key="4">
    <source>
        <dbReference type="ARBA" id="ARBA00022803"/>
    </source>
</evidence>
<keyword evidence="7" id="KW-1185">Reference proteome</keyword>
<dbReference type="Gene3D" id="1.25.40.10">
    <property type="entry name" value="Tetratricopeptide repeat domain"/>
    <property type="match status" value="2"/>
</dbReference>
<dbReference type="GO" id="GO:0005737">
    <property type="term" value="C:cytoplasm"/>
    <property type="evidence" value="ECO:0007669"/>
    <property type="project" value="UniProtKB-SubCell"/>
</dbReference>
<keyword evidence="2" id="KW-0963">Cytoplasm</keyword>